<protein>
    <submittedName>
        <fullName evidence="1">Uncharacterized protein</fullName>
    </submittedName>
</protein>
<gene>
    <name evidence="1" type="ORF">TCM_017703</name>
</gene>
<reference evidence="1 2" key="1">
    <citation type="journal article" date="2013" name="Genome Biol.">
        <title>The genome sequence of the most widely cultivated cacao type and its use to identify candidate genes regulating pod color.</title>
        <authorList>
            <person name="Motamayor J.C."/>
            <person name="Mockaitis K."/>
            <person name="Schmutz J."/>
            <person name="Haiminen N."/>
            <person name="Iii D.L."/>
            <person name="Cornejo O."/>
            <person name="Findley S.D."/>
            <person name="Zheng P."/>
            <person name="Utro F."/>
            <person name="Royaert S."/>
            <person name="Saski C."/>
            <person name="Jenkins J."/>
            <person name="Podicheti R."/>
            <person name="Zhao M."/>
            <person name="Scheffler B.E."/>
            <person name="Stack J.C."/>
            <person name="Feltus F.A."/>
            <person name="Mustiga G.M."/>
            <person name="Amores F."/>
            <person name="Phillips W."/>
            <person name="Marelli J.P."/>
            <person name="May G.D."/>
            <person name="Shapiro H."/>
            <person name="Ma J."/>
            <person name="Bustamante C.D."/>
            <person name="Schnell R.J."/>
            <person name="Main D."/>
            <person name="Gilbert D."/>
            <person name="Parida L."/>
            <person name="Kuhn D.N."/>
        </authorList>
    </citation>
    <scope>NUCLEOTIDE SEQUENCE [LARGE SCALE GENOMIC DNA]</scope>
    <source>
        <strain evidence="2">cv. Matina 1-6</strain>
    </source>
</reference>
<evidence type="ECO:0000313" key="1">
    <source>
        <dbReference type="EMBL" id="EOY03147.1"/>
    </source>
</evidence>
<dbReference type="InParanoid" id="A0A061EFL2"/>
<evidence type="ECO:0000313" key="2">
    <source>
        <dbReference type="Proteomes" id="UP000026915"/>
    </source>
</evidence>
<name>A0A061EFL2_THECC</name>
<dbReference type="Gramene" id="EOY03147">
    <property type="protein sequence ID" value="EOY03147"/>
    <property type="gene ID" value="TCM_017703"/>
</dbReference>
<dbReference type="AlphaFoldDB" id="A0A061EFL2"/>
<accession>A0A061EFL2</accession>
<keyword evidence="2" id="KW-1185">Reference proteome</keyword>
<sequence>MLVLQKAFFNKEGLGYDFTQKETHFKNFFVKANEKYDGVSRCTLFLMFGHSTLSCSYRIVTERNKVGRYV</sequence>
<dbReference type="HOGENOM" id="CLU_2762971_0_0_1"/>
<dbReference type="Proteomes" id="UP000026915">
    <property type="component" value="Chromosome 4"/>
</dbReference>
<proteinExistence type="predicted"/>
<organism evidence="1 2">
    <name type="scientific">Theobroma cacao</name>
    <name type="common">Cacao</name>
    <name type="synonym">Cocoa</name>
    <dbReference type="NCBI Taxonomy" id="3641"/>
    <lineage>
        <taxon>Eukaryota</taxon>
        <taxon>Viridiplantae</taxon>
        <taxon>Streptophyta</taxon>
        <taxon>Embryophyta</taxon>
        <taxon>Tracheophyta</taxon>
        <taxon>Spermatophyta</taxon>
        <taxon>Magnoliopsida</taxon>
        <taxon>eudicotyledons</taxon>
        <taxon>Gunneridae</taxon>
        <taxon>Pentapetalae</taxon>
        <taxon>rosids</taxon>
        <taxon>malvids</taxon>
        <taxon>Malvales</taxon>
        <taxon>Malvaceae</taxon>
        <taxon>Byttnerioideae</taxon>
        <taxon>Theobroma</taxon>
    </lineage>
</organism>
<dbReference type="EMBL" id="CM001882">
    <property type="protein sequence ID" value="EOY03147.1"/>
    <property type="molecule type" value="Genomic_DNA"/>
</dbReference>